<protein>
    <submittedName>
        <fullName evidence="1">Uncharacterized protein</fullName>
    </submittedName>
</protein>
<dbReference type="Proteomes" id="UP000198615">
    <property type="component" value="Unassembled WGS sequence"/>
</dbReference>
<dbReference type="AlphaFoldDB" id="A0A8G2F0N6"/>
<gene>
    <name evidence="1" type="ORF">SAMN05660686_04740</name>
</gene>
<comment type="caution">
    <text evidence="1">The sequence shown here is derived from an EMBL/GenBank/DDBJ whole genome shotgun (WGS) entry which is preliminary data.</text>
</comment>
<accession>A0A8G2F0N6</accession>
<evidence type="ECO:0000313" key="1">
    <source>
        <dbReference type="EMBL" id="SDG53436.1"/>
    </source>
</evidence>
<organism evidence="1 2">
    <name type="scientific">Thalassobaculum litoreum DSM 18839</name>
    <dbReference type="NCBI Taxonomy" id="1123362"/>
    <lineage>
        <taxon>Bacteria</taxon>
        <taxon>Pseudomonadati</taxon>
        <taxon>Pseudomonadota</taxon>
        <taxon>Alphaproteobacteria</taxon>
        <taxon>Rhodospirillales</taxon>
        <taxon>Thalassobaculaceae</taxon>
        <taxon>Thalassobaculum</taxon>
    </lineage>
</organism>
<proteinExistence type="predicted"/>
<evidence type="ECO:0000313" key="2">
    <source>
        <dbReference type="Proteomes" id="UP000198615"/>
    </source>
</evidence>
<keyword evidence="2" id="KW-1185">Reference proteome</keyword>
<name>A0A8G2F0N6_9PROT</name>
<sequence>MNPDYRRTALSHTLVPLLPLLGRAIAVECWQADHVFALMPEDVVKKQIGARYRLSFMEPGLTWHHGETDIAFWFGYHPPLKIVHDAYEFLEQGFQALFDQPIPTKAAA</sequence>
<reference evidence="1 2" key="1">
    <citation type="submission" date="2016-10" db="EMBL/GenBank/DDBJ databases">
        <authorList>
            <person name="Varghese N."/>
            <person name="Submissions S."/>
        </authorList>
    </citation>
    <scope>NUCLEOTIDE SEQUENCE [LARGE SCALE GENOMIC DNA]</scope>
    <source>
        <strain evidence="1 2">DSM 18839</strain>
    </source>
</reference>
<dbReference type="EMBL" id="FNBW01000021">
    <property type="protein sequence ID" value="SDG53436.1"/>
    <property type="molecule type" value="Genomic_DNA"/>
</dbReference>